<evidence type="ECO:0000256" key="1">
    <source>
        <dbReference type="ARBA" id="ARBA00009342"/>
    </source>
</evidence>
<sequence length="252" mass="27766">MRINENIAVSTSRVLLVPYDRRHVAKYHSWMEDPAIQEATASERLTLEEEYENQASWRASHDKLTFIVCQPVPSSDAGQPIRSGEFDGPDQMVGDVNFFLYPLDEGSEGDVHGGADADSGTAILPVVGEVDIMIASAEHRGKGLGRAAVATMLQYVMRNSPCILREYTLAGPDVSSGRAPRKAELRALMVKIKSDNAGSIALFRSLGFCQRGEVNYFGEVEMILSISNLDRVSVHVPQGYTEVEYIRTPKMT</sequence>
<dbReference type="InterPro" id="IPR016181">
    <property type="entry name" value="Acyl_CoA_acyltransferase"/>
</dbReference>
<dbReference type="Pfam" id="PF13302">
    <property type="entry name" value="Acetyltransf_3"/>
    <property type="match status" value="1"/>
</dbReference>
<comment type="similarity">
    <text evidence="1">Belongs to the acetyltransferase family. GNAT subfamily.</text>
</comment>
<dbReference type="SUPFAM" id="SSF55729">
    <property type="entry name" value="Acyl-CoA N-acyltransferases (Nat)"/>
    <property type="match status" value="1"/>
</dbReference>
<dbReference type="Proteomes" id="UP001586593">
    <property type="component" value="Unassembled WGS sequence"/>
</dbReference>
<dbReference type="PANTHER" id="PTHR13256">
    <property type="entry name" value="N-ACETYLTRANSFERASE 9"/>
    <property type="match status" value="1"/>
</dbReference>
<dbReference type="InterPro" id="IPR039135">
    <property type="entry name" value="NAT9-like"/>
</dbReference>
<name>A0ABR3X1F8_9PEZI</name>
<comment type="caution">
    <text evidence="5">The sequence shown here is derived from an EMBL/GenBank/DDBJ whole genome shotgun (WGS) entry which is preliminary data.</text>
</comment>
<reference evidence="5 6" key="1">
    <citation type="journal article" date="2024" name="Commun. Biol.">
        <title>Comparative genomic analysis of thermophilic fungi reveals convergent evolutionary adaptations and gene losses.</title>
        <authorList>
            <person name="Steindorff A.S."/>
            <person name="Aguilar-Pontes M.V."/>
            <person name="Robinson A.J."/>
            <person name="Andreopoulos B."/>
            <person name="LaButti K."/>
            <person name="Kuo A."/>
            <person name="Mondo S."/>
            <person name="Riley R."/>
            <person name="Otillar R."/>
            <person name="Haridas S."/>
            <person name="Lipzen A."/>
            <person name="Grimwood J."/>
            <person name="Schmutz J."/>
            <person name="Clum A."/>
            <person name="Reid I.D."/>
            <person name="Moisan M.C."/>
            <person name="Butler G."/>
            <person name="Nguyen T.T.M."/>
            <person name="Dewar K."/>
            <person name="Conant G."/>
            <person name="Drula E."/>
            <person name="Henrissat B."/>
            <person name="Hansel C."/>
            <person name="Singer S."/>
            <person name="Hutchinson M.I."/>
            <person name="de Vries R.P."/>
            <person name="Natvig D.O."/>
            <person name="Powell A.J."/>
            <person name="Tsang A."/>
            <person name="Grigoriev I.V."/>
        </authorList>
    </citation>
    <scope>NUCLEOTIDE SEQUENCE [LARGE SCALE GENOMIC DNA]</scope>
    <source>
        <strain evidence="5 6">ATCC 24622</strain>
    </source>
</reference>
<keyword evidence="6" id="KW-1185">Reference proteome</keyword>
<evidence type="ECO:0000256" key="3">
    <source>
        <dbReference type="ARBA" id="ARBA00023315"/>
    </source>
</evidence>
<protein>
    <recommendedName>
        <fullName evidence="4">N-acetyltransferase domain-containing protein</fullName>
    </recommendedName>
</protein>
<dbReference type="PANTHER" id="PTHR13256:SF16">
    <property type="entry name" value="ALPHA_BETA-TUBULIN-N-ACETYLTRANSFERASE 9"/>
    <property type="match status" value="1"/>
</dbReference>
<evidence type="ECO:0000313" key="6">
    <source>
        <dbReference type="Proteomes" id="UP001586593"/>
    </source>
</evidence>
<evidence type="ECO:0000256" key="2">
    <source>
        <dbReference type="ARBA" id="ARBA00022679"/>
    </source>
</evidence>
<dbReference type="EMBL" id="JAZHXJ010000189">
    <property type="protein sequence ID" value="KAL1869725.1"/>
    <property type="molecule type" value="Genomic_DNA"/>
</dbReference>
<keyword evidence="2" id="KW-0808">Transferase</keyword>
<evidence type="ECO:0000259" key="4">
    <source>
        <dbReference type="Pfam" id="PF13302"/>
    </source>
</evidence>
<feature type="domain" description="N-acetyltransferase" evidence="4">
    <location>
        <begin position="13"/>
        <end position="208"/>
    </location>
</feature>
<organism evidence="5 6">
    <name type="scientific">Phialemonium thermophilum</name>
    <dbReference type="NCBI Taxonomy" id="223376"/>
    <lineage>
        <taxon>Eukaryota</taxon>
        <taxon>Fungi</taxon>
        <taxon>Dikarya</taxon>
        <taxon>Ascomycota</taxon>
        <taxon>Pezizomycotina</taxon>
        <taxon>Sordariomycetes</taxon>
        <taxon>Sordariomycetidae</taxon>
        <taxon>Cephalothecales</taxon>
        <taxon>Cephalothecaceae</taxon>
        <taxon>Phialemonium</taxon>
    </lineage>
</organism>
<dbReference type="Gene3D" id="3.40.630.30">
    <property type="match status" value="1"/>
</dbReference>
<keyword evidence="3" id="KW-0012">Acyltransferase</keyword>
<evidence type="ECO:0000313" key="5">
    <source>
        <dbReference type="EMBL" id="KAL1869725.1"/>
    </source>
</evidence>
<proteinExistence type="inferred from homology"/>
<dbReference type="InterPro" id="IPR000182">
    <property type="entry name" value="GNAT_dom"/>
</dbReference>
<accession>A0ABR3X1F8</accession>
<gene>
    <name evidence="5" type="ORF">VTK73DRAFT_2966</name>
</gene>